<evidence type="ECO:0000313" key="4">
    <source>
        <dbReference type="Proteomes" id="UP001165060"/>
    </source>
</evidence>
<keyword evidence="2" id="KW-1133">Transmembrane helix</keyword>
<feature type="compositionally biased region" description="Basic residues" evidence="1">
    <location>
        <begin position="284"/>
        <end position="305"/>
    </location>
</feature>
<dbReference type="EMBL" id="BRYB01006272">
    <property type="protein sequence ID" value="GMI53974.1"/>
    <property type="molecule type" value="Genomic_DNA"/>
</dbReference>
<reference evidence="3 4" key="1">
    <citation type="journal article" date="2023" name="Commun. Biol.">
        <title>Genome analysis of Parmales, the sister group of diatoms, reveals the evolutionary specialization of diatoms from phago-mixotrophs to photoautotrophs.</title>
        <authorList>
            <person name="Ban H."/>
            <person name="Sato S."/>
            <person name="Yoshikawa S."/>
            <person name="Yamada K."/>
            <person name="Nakamura Y."/>
            <person name="Ichinomiya M."/>
            <person name="Sato N."/>
            <person name="Blanc-Mathieu R."/>
            <person name="Endo H."/>
            <person name="Kuwata A."/>
            <person name="Ogata H."/>
        </authorList>
    </citation>
    <scope>NUCLEOTIDE SEQUENCE [LARGE SCALE GENOMIC DNA]</scope>
</reference>
<feature type="transmembrane region" description="Helical" evidence="2">
    <location>
        <begin position="112"/>
        <end position="131"/>
    </location>
</feature>
<feature type="transmembrane region" description="Helical" evidence="2">
    <location>
        <begin position="758"/>
        <end position="775"/>
    </location>
</feature>
<dbReference type="Proteomes" id="UP001165060">
    <property type="component" value="Unassembled WGS sequence"/>
</dbReference>
<evidence type="ECO:0000313" key="3">
    <source>
        <dbReference type="EMBL" id="GMI53974.1"/>
    </source>
</evidence>
<feature type="region of interest" description="Disordered" evidence="1">
    <location>
        <begin position="614"/>
        <end position="673"/>
    </location>
</feature>
<evidence type="ECO:0000256" key="1">
    <source>
        <dbReference type="SAM" id="MobiDB-lite"/>
    </source>
</evidence>
<feature type="region of interest" description="Disordered" evidence="1">
    <location>
        <begin position="457"/>
        <end position="529"/>
    </location>
</feature>
<protein>
    <submittedName>
        <fullName evidence="3">Uncharacterized protein</fullName>
    </submittedName>
</protein>
<sequence length="793" mass="87867">VGLIAVSSKRILASLGNYETSVANFDLVSTIADLRHIAQERHSSWSHYLPTFHCFANDLDRRMELHTYLLTRHYFLISQGLPPDLPFDYAEYVDRCTSALLVKLVKVGWRTWFGVLVLALLSLLVDSIMDWEEGMAVSEHMWADSAAANQSYFWVMFFLGWSFYLLNGLVWAGFERSRASLILLTAKKEAIGSNVRPSSRWDRDETLGPADGGDDSSIGNFLRSTVSRDWSHGGRHSNNKAVREERKQNANALRAETKAAKGAGEPATPPVPERATDSSNHSGVQRRAHPSHSHSHHSHTPHSHHGSQFSRTSSRYGSQLSNNTHASHLSDHDRMSIEKTERRMMNRCLPCFTEVDEWRQSFPLRAPEFPLRAFQAVLMFFSFFLSMSCLVFFHIDPIFMGFCIVQPLLYLRMFGLQQIPLYATLRFFGPGLAKASLVDDLVYYAQELQYEAYRAASEENDGDPGNNKKSEGGSVNSVSVRSTTVVDNNKGGSVSSNPGSNSNSSRNTEVIGGAAPANPDPSEGGLLRGWGASSTLAQIPASERYSRISFREPTIVEDQEQETAENPGELLRDFAPSILRNSSSNIAFRHSHSHAPQPRQTNLHRDSHLEAFLKNRGSRGSRTDSRDASAATQGGGRSLGGRRSLQVDLRHALRMSEARPSSRLHGGSSMRMRDESEIIGGTLSEPLIAETQSGGTPSPTGRKGAGSPSARNTMAGGGDVEDGTTKQQQIEEYESRAMLDEICELLDCTNGRKFKQIAIFRSFVLIGFFVLFLVTDCNVGPGHKFECTWLSLL</sequence>
<organism evidence="3 4">
    <name type="scientific">Tetraparma gracilis</name>
    <dbReference type="NCBI Taxonomy" id="2962635"/>
    <lineage>
        <taxon>Eukaryota</taxon>
        <taxon>Sar</taxon>
        <taxon>Stramenopiles</taxon>
        <taxon>Ochrophyta</taxon>
        <taxon>Bolidophyceae</taxon>
        <taxon>Parmales</taxon>
        <taxon>Triparmaceae</taxon>
        <taxon>Tetraparma</taxon>
    </lineage>
</organism>
<feature type="compositionally biased region" description="Low complexity" evidence="1">
    <location>
        <begin position="472"/>
        <end position="507"/>
    </location>
</feature>
<feature type="compositionally biased region" description="Polar residues" evidence="1">
    <location>
        <begin position="690"/>
        <end position="699"/>
    </location>
</feature>
<comment type="caution">
    <text evidence="3">The sequence shown here is derived from an EMBL/GenBank/DDBJ whole genome shotgun (WGS) entry which is preliminary data.</text>
</comment>
<feature type="compositionally biased region" description="Basic and acidic residues" evidence="1">
    <location>
        <begin position="648"/>
        <end position="657"/>
    </location>
</feature>
<gene>
    <name evidence="3" type="ORF">TeGR_g10923</name>
</gene>
<feature type="compositionally biased region" description="Polar residues" evidence="1">
    <location>
        <begin position="217"/>
        <end position="228"/>
    </location>
</feature>
<proteinExistence type="predicted"/>
<feature type="non-terminal residue" evidence="3">
    <location>
        <position position="1"/>
    </location>
</feature>
<evidence type="ECO:0000256" key="2">
    <source>
        <dbReference type="SAM" id="Phobius"/>
    </source>
</evidence>
<feature type="region of interest" description="Disordered" evidence="1">
    <location>
        <begin position="688"/>
        <end position="727"/>
    </location>
</feature>
<keyword evidence="2" id="KW-0812">Transmembrane</keyword>
<feature type="compositionally biased region" description="Polar residues" evidence="1">
    <location>
        <begin position="306"/>
        <end position="327"/>
    </location>
</feature>
<feature type="transmembrane region" description="Helical" evidence="2">
    <location>
        <begin position="151"/>
        <end position="174"/>
    </location>
</feature>
<keyword evidence="4" id="KW-1185">Reference proteome</keyword>
<name>A0ABQ6NBR4_9STRA</name>
<accession>A0ABQ6NBR4</accession>
<keyword evidence="2" id="KW-0472">Membrane</keyword>
<feature type="region of interest" description="Disordered" evidence="1">
    <location>
        <begin position="195"/>
        <end position="334"/>
    </location>
</feature>
<feature type="transmembrane region" description="Helical" evidence="2">
    <location>
        <begin position="373"/>
        <end position="393"/>
    </location>
</feature>